<reference evidence="1" key="1">
    <citation type="submission" date="2019-05" db="EMBL/GenBank/DDBJ databases">
        <authorList>
            <person name="Piombo E."/>
        </authorList>
    </citation>
    <scope>NUCLEOTIDE SEQUENCE</scope>
    <source>
        <strain evidence="1">C2S</strain>
    </source>
</reference>
<accession>A0A9Q9UEX9</accession>
<protein>
    <submittedName>
        <fullName evidence="1">Uncharacterized protein</fullName>
    </submittedName>
</protein>
<dbReference type="AlphaFoldDB" id="A0A9Q9UEX9"/>
<organism evidence="1 2">
    <name type="scientific">Fusarium fujikuroi</name>
    <name type="common">Bakanae and foot rot disease fungus</name>
    <name type="synonym">Gibberella fujikuroi</name>
    <dbReference type="NCBI Taxonomy" id="5127"/>
    <lineage>
        <taxon>Eukaryota</taxon>
        <taxon>Fungi</taxon>
        <taxon>Dikarya</taxon>
        <taxon>Ascomycota</taxon>
        <taxon>Pezizomycotina</taxon>
        <taxon>Sordariomycetes</taxon>
        <taxon>Hypocreomycetidae</taxon>
        <taxon>Hypocreales</taxon>
        <taxon>Nectriaceae</taxon>
        <taxon>Fusarium</taxon>
        <taxon>Fusarium fujikuroi species complex</taxon>
    </lineage>
</organism>
<dbReference type="EMBL" id="CABFJX010000396">
    <property type="protein sequence ID" value="VTT79110.1"/>
    <property type="molecule type" value="Genomic_DNA"/>
</dbReference>
<proteinExistence type="predicted"/>
<name>A0A9Q9UEX9_FUSFU</name>
<sequence>MAAVAPSSHGTKISRSSDVADARPPLAKLVSSRGLYQIHTEQEYSGCFKQWKDVPDILSTRCQVPDPRVGKHIAAISPQEYLYAILNAADTDDKWNAYSPQLQAEIDAFMLSRPDKYFKQSIELIASILILKIAKIFTVSLVLPVLCSGIVCVGVIPPAGLEPKTAPQSPQWLSEAPSICPANDPSLYSAELSSAMNRITLSYP</sequence>
<dbReference type="Proteomes" id="UP000760494">
    <property type="component" value="Unassembled WGS sequence"/>
</dbReference>
<evidence type="ECO:0000313" key="1">
    <source>
        <dbReference type="EMBL" id="VTT79110.1"/>
    </source>
</evidence>
<evidence type="ECO:0000313" key="2">
    <source>
        <dbReference type="Proteomes" id="UP000760494"/>
    </source>
</evidence>
<gene>
    <name evidence="1" type="ORF">C2S_2294</name>
</gene>
<comment type="caution">
    <text evidence="1">The sequence shown here is derived from an EMBL/GenBank/DDBJ whole genome shotgun (WGS) entry which is preliminary data.</text>
</comment>